<dbReference type="InterPro" id="IPR001487">
    <property type="entry name" value="Bromodomain"/>
</dbReference>
<dbReference type="CDD" id="cd05506">
    <property type="entry name" value="Bromo_plant1"/>
    <property type="match status" value="1"/>
</dbReference>
<reference evidence="11 12" key="1">
    <citation type="submission" date="2025-04" db="UniProtKB">
        <authorList>
            <consortium name="RefSeq"/>
        </authorList>
    </citation>
    <scope>IDENTIFICATION</scope>
    <source>
        <tissue evidence="11 12">Leaves</tissue>
    </source>
</reference>
<dbReference type="InterPro" id="IPR052442">
    <property type="entry name" value="Env_Response_Regulator"/>
</dbReference>
<evidence type="ECO:0000256" key="1">
    <source>
        <dbReference type="ARBA" id="ARBA00004123"/>
    </source>
</evidence>
<organism evidence="10 12">
    <name type="scientific">Juglans regia</name>
    <name type="common">English walnut</name>
    <dbReference type="NCBI Taxonomy" id="51240"/>
    <lineage>
        <taxon>Eukaryota</taxon>
        <taxon>Viridiplantae</taxon>
        <taxon>Streptophyta</taxon>
        <taxon>Embryophyta</taxon>
        <taxon>Tracheophyta</taxon>
        <taxon>Spermatophyta</taxon>
        <taxon>Magnoliopsida</taxon>
        <taxon>eudicotyledons</taxon>
        <taxon>Gunneridae</taxon>
        <taxon>Pentapetalae</taxon>
        <taxon>rosids</taxon>
        <taxon>fabids</taxon>
        <taxon>Fagales</taxon>
        <taxon>Juglandaceae</taxon>
        <taxon>Juglans</taxon>
    </lineage>
</organism>
<dbReference type="InterPro" id="IPR018247">
    <property type="entry name" value="EF_Hand_1_Ca_BS"/>
</dbReference>
<feature type="region of interest" description="Disordered" evidence="8">
    <location>
        <begin position="1"/>
        <end position="63"/>
    </location>
</feature>
<dbReference type="InterPro" id="IPR037377">
    <property type="entry name" value="GTE_bromo"/>
</dbReference>
<evidence type="ECO:0000313" key="11">
    <source>
        <dbReference type="RefSeq" id="XP_018815949.1"/>
    </source>
</evidence>
<dbReference type="Pfam" id="PF00439">
    <property type="entry name" value="Bromodomain"/>
    <property type="match status" value="1"/>
</dbReference>
<dbReference type="OrthoDB" id="21449at2759"/>
<feature type="compositionally biased region" description="Polar residues" evidence="8">
    <location>
        <begin position="1"/>
        <end position="16"/>
    </location>
</feature>
<evidence type="ECO:0000256" key="8">
    <source>
        <dbReference type="SAM" id="MobiDB-lite"/>
    </source>
</evidence>
<dbReference type="AlphaFoldDB" id="A0A2I4E968"/>
<proteinExistence type="predicted"/>
<dbReference type="RefSeq" id="XP_018815949.1">
    <property type="nucleotide sequence ID" value="XM_018960404.2"/>
</dbReference>
<evidence type="ECO:0000313" key="12">
    <source>
        <dbReference type="RefSeq" id="XP_018815950.1"/>
    </source>
</evidence>
<dbReference type="PRINTS" id="PR00503">
    <property type="entry name" value="BROMODOMAIN"/>
</dbReference>
<evidence type="ECO:0000313" key="10">
    <source>
        <dbReference type="Proteomes" id="UP000235220"/>
    </source>
</evidence>
<feature type="domain" description="Bromo" evidence="9">
    <location>
        <begin position="77"/>
        <end position="149"/>
    </location>
</feature>
<keyword evidence="4 7" id="KW-0103">Bromodomain</keyword>
<dbReference type="PANTHER" id="PTHR46136">
    <property type="entry name" value="TRANSCRIPTION FACTOR GTE8"/>
    <property type="match status" value="1"/>
</dbReference>
<evidence type="ECO:0000256" key="4">
    <source>
        <dbReference type="ARBA" id="ARBA00023117"/>
    </source>
</evidence>
<dbReference type="STRING" id="51240.A0A2I4E968"/>
<keyword evidence="6" id="KW-0539">Nucleus</keyword>
<accession>A0A2I4E968</accession>
<dbReference type="PROSITE" id="PS50014">
    <property type="entry name" value="BROMODOMAIN_2"/>
    <property type="match status" value="1"/>
</dbReference>
<name>A0A2I4E968_JUGRE</name>
<dbReference type="RefSeq" id="XP_018815950.1">
    <property type="nucleotide sequence ID" value="XM_018960405.2"/>
</dbReference>
<evidence type="ECO:0000256" key="3">
    <source>
        <dbReference type="ARBA" id="ARBA00023054"/>
    </source>
</evidence>
<evidence type="ECO:0000256" key="7">
    <source>
        <dbReference type="PROSITE-ProRule" id="PRU00035"/>
    </source>
</evidence>
<sequence>MIATETLVSSNKSGVQVSRKRKQTTSDKPSCKPGQPVPFTVEGTQSSSSDGGKKLEKRQRMDPSVTSRCSMILKTLMTHPVGWVFNQPVDPVALNIPDYLSIISNPMDLGTVKSKLEHNMYFSTEEFAADIRLTFSNAMLYNPADNSVYKMAVKLNKIFEKRWDPLELTKTGHNCTRKSSGEDFQNGIDSHRRNACGSANAKFPLIAHKCSGCGSIICHCSLPCDLTHVSSSDLSSERSLDRDHHVYSVDVSRQDCQAKRMSVSQVSKSDVDSDGAVSALDYENACHISQSTVPSTDAVPKGEGYPPIVDVQLSPKKALRVAMMKSRFAETILKAQQKTPLDQGNKADLLRVPQEKERLGRRQQEEIGMIKAQIQAAETVTRIKEESLKQQREREREAMRAALQKMKKTVDIGDSLWTQKEFDALIGSSAPHYGSLVRQ</sequence>
<keyword evidence="10" id="KW-1185">Reference proteome</keyword>
<comment type="subcellular location">
    <subcellularLocation>
        <location evidence="1">Nucleus</location>
    </subcellularLocation>
</comment>
<dbReference type="GO" id="GO:0005634">
    <property type="term" value="C:nucleus"/>
    <property type="evidence" value="ECO:0007669"/>
    <property type="project" value="UniProtKB-SubCell"/>
</dbReference>
<evidence type="ECO:0000256" key="5">
    <source>
        <dbReference type="ARBA" id="ARBA00023163"/>
    </source>
</evidence>
<evidence type="ECO:0000256" key="6">
    <source>
        <dbReference type="ARBA" id="ARBA00023242"/>
    </source>
</evidence>
<dbReference type="PROSITE" id="PS00018">
    <property type="entry name" value="EF_HAND_1"/>
    <property type="match status" value="1"/>
</dbReference>
<dbReference type="InterPro" id="IPR036427">
    <property type="entry name" value="Bromodomain-like_sf"/>
</dbReference>
<evidence type="ECO:0000256" key="2">
    <source>
        <dbReference type="ARBA" id="ARBA00023015"/>
    </source>
</evidence>
<dbReference type="Gene3D" id="1.20.920.10">
    <property type="entry name" value="Bromodomain-like"/>
    <property type="match status" value="1"/>
</dbReference>
<evidence type="ECO:0000259" key="9">
    <source>
        <dbReference type="PROSITE" id="PS50014"/>
    </source>
</evidence>
<dbReference type="Proteomes" id="UP000235220">
    <property type="component" value="Chromosome 4"/>
</dbReference>
<feature type="compositionally biased region" description="Basic and acidic residues" evidence="8">
    <location>
        <begin position="51"/>
        <end position="61"/>
    </location>
</feature>
<keyword evidence="2" id="KW-0805">Transcription regulation</keyword>
<dbReference type="SMART" id="SM00297">
    <property type="entry name" value="BROMO"/>
    <property type="match status" value="1"/>
</dbReference>
<keyword evidence="5" id="KW-0804">Transcription</keyword>
<dbReference type="GeneID" id="108987478"/>
<dbReference type="KEGG" id="jre:108987478"/>
<dbReference type="PANTHER" id="PTHR46136:SF19">
    <property type="entry name" value="TRANSCRIPTION FACTOR GTE12"/>
    <property type="match status" value="1"/>
</dbReference>
<dbReference type="SUPFAM" id="SSF47370">
    <property type="entry name" value="Bromodomain"/>
    <property type="match status" value="1"/>
</dbReference>
<protein>
    <submittedName>
        <fullName evidence="11 12">Transcription factor GTE12-like isoform X1</fullName>
    </submittedName>
</protein>
<keyword evidence="3" id="KW-0175">Coiled coil</keyword>
<dbReference type="Gramene" id="Jr04_10200_p1">
    <property type="protein sequence ID" value="cds.Jr04_10200_p1"/>
    <property type="gene ID" value="Jr04_10200"/>
</dbReference>
<gene>
    <name evidence="11 12" type="primary">LOC108987478</name>
</gene>